<feature type="compositionally biased region" description="Basic and acidic residues" evidence="1">
    <location>
        <begin position="39"/>
        <end position="50"/>
    </location>
</feature>
<feature type="compositionally biased region" description="Polar residues" evidence="1">
    <location>
        <begin position="53"/>
        <end position="85"/>
    </location>
</feature>
<evidence type="ECO:0000313" key="2">
    <source>
        <dbReference type="EMBL" id="GFY84030.1"/>
    </source>
</evidence>
<evidence type="ECO:0000313" key="3">
    <source>
        <dbReference type="Proteomes" id="UP000585474"/>
    </source>
</evidence>
<name>A0A7J0ECC1_9ERIC</name>
<accession>A0A7J0ECC1</accession>
<organism evidence="2 3">
    <name type="scientific">Actinidia rufa</name>
    <dbReference type="NCBI Taxonomy" id="165716"/>
    <lineage>
        <taxon>Eukaryota</taxon>
        <taxon>Viridiplantae</taxon>
        <taxon>Streptophyta</taxon>
        <taxon>Embryophyta</taxon>
        <taxon>Tracheophyta</taxon>
        <taxon>Spermatophyta</taxon>
        <taxon>Magnoliopsida</taxon>
        <taxon>eudicotyledons</taxon>
        <taxon>Gunneridae</taxon>
        <taxon>Pentapetalae</taxon>
        <taxon>asterids</taxon>
        <taxon>Ericales</taxon>
        <taxon>Actinidiaceae</taxon>
        <taxon>Actinidia</taxon>
    </lineage>
</organism>
<sequence>MDTLMDDYDFYASLKTGETFEFFHGPSVPVEVQAKKPFKADMTSHSKEESPELTASTTMDVQNSSGSNSVEQPQFSEDTPMSEQHIQIPPAHVEQRSNVASRQTVLFRVSKSKRIQAPPQPYQESINSQVIQSTPG</sequence>
<feature type="compositionally biased region" description="Polar residues" evidence="1">
    <location>
        <begin position="122"/>
        <end position="136"/>
    </location>
</feature>
<dbReference type="EMBL" id="BJWL01000003">
    <property type="protein sequence ID" value="GFY84030.1"/>
    <property type="molecule type" value="Genomic_DNA"/>
</dbReference>
<gene>
    <name evidence="2" type="ORF">Acr_03g0008040</name>
</gene>
<dbReference type="AlphaFoldDB" id="A0A7J0ECC1"/>
<keyword evidence="3" id="KW-1185">Reference proteome</keyword>
<dbReference type="Proteomes" id="UP000585474">
    <property type="component" value="Unassembled WGS sequence"/>
</dbReference>
<protein>
    <submittedName>
        <fullName evidence="2">Uncharacterized protein</fullName>
    </submittedName>
</protein>
<comment type="caution">
    <text evidence="2">The sequence shown here is derived from an EMBL/GenBank/DDBJ whole genome shotgun (WGS) entry which is preliminary data.</text>
</comment>
<reference evidence="2 3" key="1">
    <citation type="submission" date="2019-07" db="EMBL/GenBank/DDBJ databases">
        <title>De Novo Assembly of kiwifruit Actinidia rufa.</title>
        <authorList>
            <person name="Sugita-Konishi S."/>
            <person name="Sato K."/>
            <person name="Mori E."/>
            <person name="Abe Y."/>
            <person name="Kisaki G."/>
            <person name="Hamano K."/>
            <person name="Suezawa K."/>
            <person name="Otani M."/>
            <person name="Fukuda T."/>
            <person name="Manabe T."/>
            <person name="Gomi K."/>
            <person name="Tabuchi M."/>
            <person name="Akimitsu K."/>
            <person name="Kataoka I."/>
        </authorList>
    </citation>
    <scope>NUCLEOTIDE SEQUENCE [LARGE SCALE GENOMIC DNA]</scope>
    <source>
        <strain evidence="3">cv. Fuchu</strain>
    </source>
</reference>
<proteinExistence type="predicted"/>
<feature type="region of interest" description="Disordered" evidence="1">
    <location>
        <begin position="39"/>
        <end position="136"/>
    </location>
</feature>
<evidence type="ECO:0000256" key="1">
    <source>
        <dbReference type="SAM" id="MobiDB-lite"/>
    </source>
</evidence>